<sequence>MDDANESVIRMGNGYIDYASDHKGMNATILMNKLSRNSRENPQWCQVRGASYNFRKLPIGELSRTLETQLQTLQAQHQIKYETPVDIEEAIHVLTTFTVNEAHKLAPVPTFVKRSQPWWTPDLSTMGKQLGQMEPGLSRRRFLRLFQKRIRKAKRRYNNNIFAACKDTSEMWKIYNTISVKGKSKQQQQQGTFITTPHSNTTDTTPTRNLHYHQQQIMQKTFHSYELLPGTPYKHFLYCARHEHFVQLRKNRKYWRRLSMKEVDWVIANLKTGKAPGPDTLRAELIKKLWNLSPTWKKIFFSILSKCIKHAYHPFAWRYSTTLSILKDGRSGEIAKDYRPISLLNTSSKILEDIVLHRLTLFTEENKILPPNQCGARPGYSAIDPVLKMVHDLKVHNGAGSALFMDIQGAYDNALHPSNESGNGNSSG</sequence>
<dbReference type="OrthoDB" id="3935025at2759"/>
<comment type="caution">
    <text evidence="3">The sequence shown here is derived from an EMBL/GenBank/DDBJ whole genome shotgun (WGS) entry which is preliminary data.</text>
</comment>
<protein>
    <submittedName>
        <fullName evidence="3">Unnamed protein product</fullName>
    </submittedName>
</protein>
<evidence type="ECO:0000256" key="1">
    <source>
        <dbReference type="SAM" id="MobiDB-lite"/>
    </source>
</evidence>
<gene>
    <name evidence="3" type="ORF">Amon01_000058900</name>
</gene>
<dbReference type="InterPro" id="IPR000477">
    <property type="entry name" value="RT_dom"/>
</dbReference>
<feature type="domain" description="Reverse transcriptase" evidence="2">
    <location>
        <begin position="329"/>
        <end position="416"/>
    </location>
</feature>
<evidence type="ECO:0000313" key="3">
    <source>
        <dbReference type="EMBL" id="GMG19599.1"/>
    </source>
</evidence>
<dbReference type="AlphaFoldDB" id="A0A9W6YRI1"/>
<keyword evidence="4" id="KW-1185">Reference proteome</keyword>
<evidence type="ECO:0000313" key="4">
    <source>
        <dbReference type="Proteomes" id="UP001165063"/>
    </source>
</evidence>
<dbReference type="EMBL" id="BSXU01000163">
    <property type="protein sequence ID" value="GMG19599.1"/>
    <property type="molecule type" value="Genomic_DNA"/>
</dbReference>
<name>A0A9W6YRI1_AMBMO</name>
<dbReference type="PANTHER" id="PTHR36688">
    <property type="entry name" value="ENDO/EXONUCLEASE/PHOSPHATASE DOMAIN-CONTAINING PROTEIN"/>
    <property type="match status" value="1"/>
</dbReference>
<dbReference type="Pfam" id="PF00078">
    <property type="entry name" value="RVT_1"/>
    <property type="match status" value="1"/>
</dbReference>
<dbReference type="PANTHER" id="PTHR36688:SF1">
    <property type="entry name" value="ENDONUCLEASE_EXONUCLEASE_PHOSPHATASE DOMAIN-CONTAINING PROTEIN"/>
    <property type="match status" value="1"/>
</dbReference>
<dbReference type="InterPro" id="IPR043502">
    <property type="entry name" value="DNA/RNA_pol_sf"/>
</dbReference>
<dbReference type="SUPFAM" id="SSF56672">
    <property type="entry name" value="DNA/RNA polymerases"/>
    <property type="match status" value="1"/>
</dbReference>
<reference evidence="3" key="1">
    <citation type="submission" date="2023-04" db="EMBL/GenBank/DDBJ databases">
        <title>Ambrosiozyma monospora NBRC 1965.</title>
        <authorList>
            <person name="Ichikawa N."/>
            <person name="Sato H."/>
            <person name="Tonouchi N."/>
        </authorList>
    </citation>
    <scope>NUCLEOTIDE SEQUENCE</scope>
    <source>
        <strain evidence="3">NBRC 1965</strain>
    </source>
</reference>
<feature type="region of interest" description="Disordered" evidence="1">
    <location>
        <begin position="186"/>
        <end position="205"/>
    </location>
</feature>
<proteinExistence type="predicted"/>
<dbReference type="Proteomes" id="UP001165063">
    <property type="component" value="Unassembled WGS sequence"/>
</dbReference>
<dbReference type="InterPro" id="IPR052560">
    <property type="entry name" value="RdDP_mobile_element"/>
</dbReference>
<evidence type="ECO:0000259" key="2">
    <source>
        <dbReference type="Pfam" id="PF00078"/>
    </source>
</evidence>
<organism evidence="3 4">
    <name type="scientific">Ambrosiozyma monospora</name>
    <name type="common">Yeast</name>
    <name type="synonym">Endomycopsis monosporus</name>
    <dbReference type="NCBI Taxonomy" id="43982"/>
    <lineage>
        <taxon>Eukaryota</taxon>
        <taxon>Fungi</taxon>
        <taxon>Dikarya</taxon>
        <taxon>Ascomycota</taxon>
        <taxon>Saccharomycotina</taxon>
        <taxon>Pichiomycetes</taxon>
        <taxon>Pichiales</taxon>
        <taxon>Pichiaceae</taxon>
        <taxon>Ambrosiozyma</taxon>
    </lineage>
</organism>
<accession>A0A9W6YRI1</accession>